<evidence type="ECO:0000256" key="4">
    <source>
        <dbReference type="ARBA" id="ARBA00022964"/>
    </source>
</evidence>
<evidence type="ECO:0000259" key="7">
    <source>
        <dbReference type="PROSITE" id="PS00083"/>
    </source>
</evidence>
<dbReference type="EC" id="1.13.11.1" evidence="8"/>
<evidence type="ECO:0000313" key="8">
    <source>
        <dbReference type="EMBL" id="AYF01574.1"/>
    </source>
</evidence>
<dbReference type="RefSeq" id="WP_120441988.1">
    <property type="nucleotide sequence ID" value="NZ_CP031078.1"/>
</dbReference>
<keyword evidence="5 8" id="KW-0560">Oxidoreductase</keyword>
<dbReference type="Gene3D" id="2.60.130.10">
    <property type="entry name" value="Aromatic compound dioxygenase"/>
    <property type="match status" value="1"/>
</dbReference>
<evidence type="ECO:0000313" key="9">
    <source>
        <dbReference type="Proteomes" id="UP000272010"/>
    </source>
</evidence>
<evidence type="ECO:0000256" key="6">
    <source>
        <dbReference type="ARBA" id="ARBA00023004"/>
    </source>
</evidence>
<comment type="similarity">
    <text evidence="2">Belongs to the intradiol ring-cleavage dioxygenase family.</text>
</comment>
<dbReference type="GO" id="GO:0009712">
    <property type="term" value="P:catechol-containing compound metabolic process"/>
    <property type="evidence" value="ECO:0007669"/>
    <property type="project" value="InterPro"/>
</dbReference>
<keyword evidence="3" id="KW-0479">Metal-binding</keyword>
<reference evidence="9" key="1">
    <citation type="submission" date="2018-07" db="EMBL/GenBank/DDBJ databases">
        <title>Genome Structure of the Opportunistic Pathogen Paracoccus yeei (Alphaproteobacteria) and Identification of Putative Virulence Factors.</title>
        <authorList>
            <person name="Lasek R."/>
            <person name="Szuplewska M."/>
            <person name="Mitura M."/>
            <person name="Decewicz P."/>
            <person name="Chmielowska C."/>
            <person name="Pawlot A."/>
            <person name="Sentkowska D."/>
            <person name="Czarnecki J."/>
            <person name="Bartosik D."/>
        </authorList>
    </citation>
    <scope>NUCLEOTIDE SEQUENCE [LARGE SCALE GENOMIC DNA]</scope>
    <source>
        <strain evidence="9">CCUG 32053</strain>
    </source>
</reference>
<dbReference type="InterPro" id="IPR000627">
    <property type="entry name" value="Intradiol_dOase_C"/>
</dbReference>
<evidence type="ECO:0000256" key="5">
    <source>
        <dbReference type="ARBA" id="ARBA00023002"/>
    </source>
</evidence>
<accession>A0A386ULI7</accession>
<keyword evidence="6" id="KW-0408">Iron</keyword>
<comment type="cofactor">
    <cofactor evidence="1">
        <name>Fe(3+)</name>
        <dbReference type="ChEBI" id="CHEBI:29034"/>
    </cofactor>
</comment>
<dbReference type="InterPro" id="IPR007535">
    <property type="entry name" value="Catechol_dOase_N"/>
</dbReference>
<dbReference type="PANTHER" id="PTHR33711">
    <property type="entry name" value="DIOXYGENASE, PUTATIVE (AFU_ORTHOLOGUE AFUA_2G02910)-RELATED"/>
    <property type="match status" value="1"/>
</dbReference>
<dbReference type="EMBL" id="CP031078">
    <property type="protein sequence ID" value="AYF01574.1"/>
    <property type="molecule type" value="Genomic_DNA"/>
</dbReference>
<organism evidence="8 9">
    <name type="scientific">Paracoccus yeei</name>
    <dbReference type="NCBI Taxonomy" id="147645"/>
    <lineage>
        <taxon>Bacteria</taxon>
        <taxon>Pseudomonadati</taxon>
        <taxon>Pseudomonadota</taxon>
        <taxon>Alphaproteobacteria</taxon>
        <taxon>Rhodobacterales</taxon>
        <taxon>Paracoccaceae</taxon>
        <taxon>Paracoccus</taxon>
    </lineage>
</organism>
<evidence type="ECO:0000256" key="1">
    <source>
        <dbReference type="ARBA" id="ARBA00001965"/>
    </source>
</evidence>
<dbReference type="PANTHER" id="PTHR33711:SF7">
    <property type="entry name" value="INTRADIOL RING-CLEAVAGE DIOXYGENASES DOMAIN-CONTAINING PROTEIN-RELATED"/>
    <property type="match status" value="1"/>
</dbReference>
<dbReference type="AlphaFoldDB" id="A0A386ULI7"/>
<dbReference type="GO" id="GO:0008199">
    <property type="term" value="F:ferric iron binding"/>
    <property type="evidence" value="ECO:0007669"/>
    <property type="project" value="InterPro"/>
</dbReference>
<sequence>MEDGRDPWAHDATSVADQIGRDLAQRLATVPPTRLAHSVTRIARHLHLLIAELHPSSAEFREALAFLTQVGHHTDHKRQEWVLLADVLGVSALVEGLNAPRPLGATPNTGAGPFYRPDAPDLPLGADLSRDGKGERLHVSGRVTDIGGNALPGALVEIWHANGAGLYENQQSHCQPEFNLRGRFRADPKGRFDFLSVRPGGYALPSDGPVGRLMAALGCPLDRPAHLHFRVTAPGYQTLTTHIFDRADPAIGRDPIFGVKPALLADFRATRTSSGASEHRLDLTLVLGPLGPDAP</sequence>
<evidence type="ECO:0000256" key="2">
    <source>
        <dbReference type="ARBA" id="ARBA00007825"/>
    </source>
</evidence>
<protein>
    <submittedName>
        <fullName evidence="8">6-chlorohydroxyquinol-1,2-dioxygenase</fullName>
        <ecNumber evidence="8">1.13.11.1</ecNumber>
    </submittedName>
</protein>
<dbReference type="InterPro" id="IPR050770">
    <property type="entry name" value="Intradiol_RC_Dioxygenase"/>
</dbReference>
<proteinExistence type="inferred from homology"/>
<dbReference type="Pfam" id="PF00775">
    <property type="entry name" value="Dioxygenase_C"/>
    <property type="match status" value="1"/>
</dbReference>
<feature type="domain" description="Intradiol ring-cleavage dioxygenases" evidence="7">
    <location>
        <begin position="139"/>
        <end position="167"/>
    </location>
</feature>
<gene>
    <name evidence="8" type="ORF">PY32053_01957</name>
</gene>
<dbReference type="Pfam" id="PF04444">
    <property type="entry name" value="Dioxygenase_N"/>
    <property type="match status" value="1"/>
</dbReference>
<evidence type="ECO:0000256" key="3">
    <source>
        <dbReference type="ARBA" id="ARBA00022723"/>
    </source>
</evidence>
<dbReference type="InterPro" id="IPR015889">
    <property type="entry name" value="Intradiol_dOase_core"/>
</dbReference>
<dbReference type="GO" id="GO:0018576">
    <property type="term" value="F:catechol 1,2-dioxygenase activity"/>
    <property type="evidence" value="ECO:0007669"/>
    <property type="project" value="UniProtKB-EC"/>
</dbReference>
<keyword evidence="4 8" id="KW-0223">Dioxygenase</keyword>
<name>A0A386ULI7_9RHOB</name>
<dbReference type="SUPFAM" id="SSF49482">
    <property type="entry name" value="Aromatic compound dioxygenase"/>
    <property type="match status" value="1"/>
</dbReference>
<dbReference type="Proteomes" id="UP000272010">
    <property type="component" value="Chromosome"/>
</dbReference>
<dbReference type="PROSITE" id="PS00083">
    <property type="entry name" value="INTRADIOL_DIOXYGENAS"/>
    <property type="match status" value="1"/>
</dbReference>